<evidence type="ECO:0000256" key="4">
    <source>
        <dbReference type="ARBA" id="ARBA00022833"/>
    </source>
</evidence>
<keyword evidence="2 6" id="KW-1003">Cell membrane</keyword>
<reference evidence="7 8" key="1">
    <citation type="submission" date="2018-04" db="EMBL/GenBank/DDBJ databases">
        <title>Bordetella sp. HZ20 isolated from seawater.</title>
        <authorList>
            <person name="Sun C."/>
        </authorList>
    </citation>
    <scope>NUCLEOTIDE SEQUENCE [LARGE SCALE GENOMIC DNA]</scope>
    <source>
        <strain evidence="7 8">HZ20</strain>
    </source>
</reference>
<keyword evidence="5 6" id="KW-0472">Membrane</keyword>
<evidence type="ECO:0000256" key="1">
    <source>
        <dbReference type="ARBA" id="ARBA00022448"/>
    </source>
</evidence>
<comment type="cofactor">
    <cofactor evidence="6">
        <name>Zn(2+)</name>
        <dbReference type="ChEBI" id="CHEBI:29105"/>
    </cofactor>
</comment>
<feature type="binding site" evidence="6">
    <location>
        <position position="562"/>
    </location>
    <ligand>
        <name>Zn(2+)</name>
        <dbReference type="ChEBI" id="CHEBI:29105"/>
    </ligand>
</feature>
<proteinExistence type="inferred from homology"/>
<keyword evidence="4 6" id="KW-0862">Zinc</keyword>
<dbReference type="GO" id="GO:0005886">
    <property type="term" value="C:plasma membrane"/>
    <property type="evidence" value="ECO:0007669"/>
    <property type="project" value="UniProtKB-SubCell"/>
</dbReference>
<keyword evidence="3 6" id="KW-0479">Metal-binding</keyword>
<sequence length="855" mass="94322">MSTTAIFEDRDTSTAVNARMRLTCKRAAAQACHAIAPAWPLDQSIAVNPYHQRTERPLREIATRMAVFAGIHVFPPRAYFRQAWQDGRIHIQDLEQALRGCGATGQDGQSADHALSTRICIQALNTEPALPRLPLLMDVLDDDPGRHTRLNWRQAITHQISQTCAAYFDQDQADWHPDRDQGLYTFWRKTLSRDHGIGTLMGLPDLGLATRSIAIDADAALTRVLGRIGLPEAVWADYFEAVLLTVNGWASWCAHLGWQARLRGEKDNHLHQLLAIRLAWGALLLECKSADSSRHAFAAMRSQWARASETLRQADSTLHIDEIWQSALDISYQRKLLAKLRTPAPRLPVTDAPSCLAFQAVFCIDVRSEPMRRAIETVNPQAQTIGFAGFFGMPVLYTPAGTSASRAQLPGLFTPSMNVTDRVITPVTPVTPARQSVSLSQTKLLDRRYRNFASGQPWQAASHWPSAAFSFVETLGLTYVRKLSGWLLPSESKAANDDLTGVPARYRSILRPVLTTPDLDTKISLAAGILSTMGLLRFAPVVLLVGHESQSANNAHACALDCGACGGQSGQVNARALASLLNEQGVRKGLKQLSVDIPEHTAFVPAVHNTTTDEITCFDLDLLPESIQQQCAQIQKQFRLAGDKARAERAGSLGLEPSLSESSLLKSLRRRANDGAQTRPEWGLAGNAAIIFGQRDLTKTLDLQGRVFLHDYNRRADPQGAVLEALLTGPLMVACWINWQYHASTSDPDHMGSGNKVLHNVVGGRIGVFEGNGGDLRIGLSRQSLHDGTSWRHEPVRLTVIVDAPKERIDTILNRHLNVASLLHNHWIHLWQRDPDGSIHRFVSGQKGKWVTVQD</sequence>
<dbReference type="Pfam" id="PF10070">
    <property type="entry name" value="DabA"/>
    <property type="match status" value="1"/>
</dbReference>
<dbReference type="AlphaFoldDB" id="A0A2R4XKL0"/>
<dbReference type="PANTHER" id="PTHR38344:SF1">
    <property type="entry name" value="INORGANIC CARBON TRANSPORTER SUBUNIT DABA-RELATED"/>
    <property type="match status" value="1"/>
</dbReference>
<feature type="binding site" evidence="6">
    <location>
        <position position="363"/>
    </location>
    <ligand>
        <name>Zn(2+)</name>
        <dbReference type="ChEBI" id="CHEBI:29105"/>
    </ligand>
</feature>
<organism evidence="7 8">
    <name type="scientific">Orrella marina</name>
    <dbReference type="NCBI Taxonomy" id="2163011"/>
    <lineage>
        <taxon>Bacteria</taxon>
        <taxon>Pseudomonadati</taxon>
        <taxon>Pseudomonadota</taxon>
        <taxon>Betaproteobacteria</taxon>
        <taxon>Burkholderiales</taxon>
        <taxon>Alcaligenaceae</taxon>
        <taxon>Orrella</taxon>
    </lineage>
</organism>
<dbReference type="PANTHER" id="PTHR38344">
    <property type="entry name" value="UPF0753 PROTEIN AQ_863"/>
    <property type="match status" value="1"/>
</dbReference>
<feature type="binding site" evidence="6">
    <location>
        <position position="365"/>
    </location>
    <ligand>
        <name>Zn(2+)</name>
        <dbReference type="ChEBI" id="CHEBI:29105"/>
    </ligand>
</feature>
<keyword evidence="8" id="KW-1185">Reference proteome</keyword>
<evidence type="ECO:0000256" key="2">
    <source>
        <dbReference type="ARBA" id="ARBA00022475"/>
    </source>
</evidence>
<comment type="subunit">
    <text evidence="6">Forms a complex with DabB.</text>
</comment>
<accession>A0A2R4XKL0</accession>
<evidence type="ECO:0000313" key="7">
    <source>
        <dbReference type="EMBL" id="AWB34336.1"/>
    </source>
</evidence>
<gene>
    <name evidence="6" type="primary">dabA</name>
    <name evidence="7" type="ORF">DBV39_12165</name>
</gene>
<evidence type="ECO:0000313" key="8">
    <source>
        <dbReference type="Proteomes" id="UP000244571"/>
    </source>
</evidence>
<comment type="subcellular location">
    <subcellularLocation>
        <location evidence="6">Cell membrane</location>
        <topology evidence="6">Peripheral membrane protein</topology>
    </subcellularLocation>
</comment>
<dbReference type="HAMAP" id="MF_01871">
    <property type="entry name" value="DabA"/>
    <property type="match status" value="1"/>
</dbReference>
<evidence type="ECO:0000256" key="5">
    <source>
        <dbReference type="ARBA" id="ARBA00023136"/>
    </source>
</evidence>
<dbReference type="GO" id="GO:0008270">
    <property type="term" value="F:zinc ion binding"/>
    <property type="evidence" value="ECO:0007669"/>
    <property type="project" value="UniProtKB-UniRule"/>
</dbReference>
<comment type="function">
    <text evidence="6">Part of an energy-coupled inorganic carbon pump.</text>
</comment>
<name>A0A2R4XKL0_9BURK</name>
<dbReference type="EMBL" id="CP028901">
    <property type="protein sequence ID" value="AWB34336.1"/>
    <property type="molecule type" value="Genomic_DNA"/>
</dbReference>
<dbReference type="InterPro" id="IPR018752">
    <property type="entry name" value="DabA"/>
</dbReference>
<dbReference type="KEGG" id="boz:DBV39_12165"/>
<evidence type="ECO:0000256" key="6">
    <source>
        <dbReference type="HAMAP-Rule" id="MF_01871"/>
    </source>
</evidence>
<keyword evidence="1 6" id="KW-0813">Transport</keyword>
<comment type="similarity">
    <text evidence="6">Belongs to the inorganic carbon transporter (TC 9.A.2) DabA family.</text>
</comment>
<dbReference type="OrthoDB" id="9805101at2"/>
<feature type="binding site" evidence="6">
    <location>
        <position position="547"/>
    </location>
    <ligand>
        <name>Zn(2+)</name>
        <dbReference type="ChEBI" id="CHEBI:29105"/>
    </ligand>
</feature>
<dbReference type="Proteomes" id="UP000244571">
    <property type="component" value="Chromosome"/>
</dbReference>
<evidence type="ECO:0000256" key="3">
    <source>
        <dbReference type="ARBA" id="ARBA00022723"/>
    </source>
</evidence>
<protein>
    <recommendedName>
        <fullName evidence="6">Probable inorganic carbon transporter subunit DabA</fullName>
    </recommendedName>
</protein>
<dbReference type="RefSeq" id="WP_108621752.1">
    <property type="nucleotide sequence ID" value="NZ_CP028901.1"/>
</dbReference>